<dbReference type="AlphaFoldDB" id="A0A4R8CKQ1"/>
<organism evidence="2 3">
    <name type="scientific">Kribbella pratensis</name>
    <dbReference type="NCBI Taxonomy" id="2512112"/>
    <lineage>
        <taxon>Bacteria</taxon>
        <taxon>Bacillati</taxon>
        <taxon>Actinomycetota</taxon>
        <taxon>Actinomycetes</taxon>
        <taxon>Propionibacteriales</taxon>
        <taxon>Kribbellaceae</taxon>
        <taxon>Kribbella</taxon>
    </lineage>
</organism>
<name>A0A4R8CKQ1_9ACTN</name>
<dbReference type="EMBL" id="SODP01000001">
    <property type="protein sequence ID" value="TDW76413.1"/>
    <property type="molecule type" value="Genomic_DNA"/>
</dbReference>
<comment type="caution">
    <text evidence="2">The sequence shown here is derived from an EMBL/GenBank/DDBJ whole genome shotgun (WGS) entry which is preliminary data.</text>
</comment>
<keyword evidence="1" id="KW-0812">Transmembrane</keyword>
<accession>A0A4R8CKQ1</accession>
<evidence type="ECO:0000313" key="3">
    <source>
        <dbReference type="Proteomes" id="UP000295146"/>
    </source>
</evidence>
<sequence>MILSMTADYEFSLEINSIRLRLEEAIGSLGKPSSLPRRPGADRIATAASHLKEAIGFRDSNGLPIAEKLDVGVAEVFVQLIEDLASADEWDADRAFDTAIQLENFTREQIRRTPGYRTHVAGGDDPYDDLRALDKESEFAVGNMDTERHLLQQRERVDAIVDDVQQAAGSVADSELAKAFSAYEVGERRSANYFRLGGLLVLLGVLGFSIYTTIETPTTLASSLAHLGIALSGLAAFAYLARESSQHRTVARWAAVMAVQLKTLAAFSADMAPPQREELRSFFGRRVFSELPATENRESASETALTAQSIVDIIKTARGDS</sequence>
<keyword evidence="3" id="KW-1185">Reference proteome</keyword>
<proteinExistence type="predicted"/>
<keyword evidence="1" id="KW-0472">Membrane</keyword>
<feature type="transmembrane region" description="Helical" evidence="1">
    <location>
        <begin position="220"/>
        <end position="241"/>
    </location>
</feature>
<keyword evidence="1" id="KW-1133">Transmembrane helix</keyword>
<feature type="transmembrane region" description="Helical" evidence="1">
    <location>
        <begin position="193"/>
        <end position="214"/>
    </location>
</feature>
<evidence type="ECO:0000313" key="2">
    <source>
        <dbReference type="EMBL" id="TDW76413.1"/>
    </source>
</evidence>
<gene>
    <name evidence="2" type="ORF">EV653_1564</name>
</gene>
<reference evidence="2 3" key="1">
    <citation type="submission" date="2019-03" db="EMBL/GenBank/DDBJ databases">
        <title>Genomic Encyclopedia of Type Strains, Phase III (KMG-III): the genomes of soil and plant-associated and newly described type strains.</title>
        <authorList>
            <person name="Whitman W."/>
        </authorList>
    </citation>
    <scope>NUCLEOTIDE SEQUENCE [LARGE SCALE GENOMIC DNA]</scope>
    <source>
        <strain evidence="2 3">VKM Ac-2573</strain>
    </source>
</reference>
<evidence type="ECO:0000256" key="1">
    <source>
        <dbReference type="SAM" id="Phobius"/>
    </source>
</evidence>
<dbReference type="Proteomes" id="UP000295146">
    <property type="component" value="Unassembled WGS sequence"/>
</dbReference>
<protein>
    <submittedName>
        <fullName evidence="2">Uncharacterized protein</fullName>
    </submittedName>
</protein>